<dbReference type="InterPro" id="IPR013751">
    <property type="entry name" value="ACP_syn_III_N"/>
</dbReference>
<dbReference type="GO" id="GO:0004315">
    <property type="term" value="F:3-oxoacyl-[acyl-carrier-protein] synthase activity"/>
    <property type="evidence" value="ECO:0007669"/>
    <property type="project" value="InterPro"/>
</dbReference>
<dbReference type="GO" id="GO:0044550">
    <property type="term" value="P:secondary metabolite biosynthetic process"/>
    <property type="evidence" value="ECO:0007669"/>
    <property type="project" value="TreeGrafter"/>
</dbReference>
<dbReference type="GO" id="GO:0006633">
    <property type="term" value="P:fatty acid biosynthetic process"/>
    <property type="evidence" value="ECO:0007669"/>
    <property type="project" value="InterPro"/>
</dbReference>
<sequence length="357" mass="39821">MTSAVITGTGSFIPSIKKENSQFSENLFLNADGSSFDNTNDIIIEKFKSITGIEQRRYAKNEYSSSDLGYFAAKKAIEDANINPEELDYIIVAHNFGDIKKDTIQSDMLPSLASRVKHLLKIENPNCVAYDILFGCPGWVQGVIQAQAFIKAGIAKKCLVIGSETLSRVIDAHDRDSMIYSDGAGACILEEKENTTSGILSHATQSFTKEEAYFLFFGKSFNKNLNTSEKEIHYIKMHGRKIYEFALTNVPIAMKTALDKSGIEIDEVKKIFIHQANEKMDEAIIKRFYRLYKKPVPEKIMPMSIRTLGNSSVATVPTLLDLVLKGNIEHQEVKKGDVIMLASVGSGMNINAIVYRY</sequence>
<dbReference type="InterPro" id="IPR013747">
    <property type="entry name" value="ACP_syn_III_C"/>
</dbReference>
<keyword evidence="2" id="KW-0012">Acyltransferase</keyword>
<dbReference type="PANTHER" id="PTHR34069:SF2">
    <property type="entry name" value="BETA-KETOACYL-[ACYL-CARRIER-PROTEIN] SYNTHASE III"/>
    <property type="match status" value="1"/>
</dbReference>
<accession>A0A2H1YFN2</accession>
<dbReference type="EMBL" id="OENF01000010">
    <property type="protein sequence ID" value="SOS74288.1"/>
    <property type="molecule type" value="Genomic_DNA"/>
</dbReference>
<reference evidence="6" key="1">
    <citation type="submission" date="2017-11" db="EMBL/GenBank/DDBJ databases">
        <authorList>
            <person name="Duchaud E."/>
        </authorList>
    </citation>
    <scope>NUCLEOTIDE SEQUENCE [LARGE SCALE GENOMIC DNA]</scope>
    <source>
        <strain evidence="6">Tenacibaculum sp. TNO020</strain>
    </source>
</reference>
<protein>
    <submittedName>
        <fullName evidence="5">3-oxoacyl-ACP synthase</fullName>
    </submittedName>
</protein>
<evidence type="ECO:0000256" key="1">
    <source>
        <dbReference type="ARBA" id="ARBA00022679"/>
    </source>
</evidence>
<dbReference type="AlphaFoldDB" id="A0A2H1YFN2"/>
<dbReference type="SUPFAM" id="SSF53901">
    <property type="entry name" value="Thiolase-like"/>
    <property type="match status" value="1"/>
</dbReference>
<dbReference type="Pfam" id="PF08541">
    <property type="entry name" value="ACP_syn_III_C"/>
    <property type="match status" value="1"/>
</dbReference>
<keyword evidence="6" id="KW-1185">Reference proteome</keyword>
<gene>
    <name evidence="5" type="ORF">TNO020_180322</name>
</gene>
<evidence type="ECO:0000313" key="6">
    <source>
        <dbReference type="Proteomes" id="UP000234211"/>
    </source>
</evidence>
<evidence type="ECO:0000259" key="4">
    <source>
        <dbReference type="Pfam" id="PF08545"/>
    </source>
</evidence>
<name>A0A2H1YFN2_9FLAO</name>
<dbReference type="OrthoDB" id="9815506at2"/>
<keyword evidence="1" id="KW-0808">Transferase</keyword>
<feature type="domain" description="Beta-ketoacyl-[acyl-carrier-protein] synthase III C-terminal" evidence="3">
    <location>
        <begin position="258"/>
        <end position="357"/>
    </location>
</feature>
<evidence type="ECO:0000259" key="3">
    <source>
        <dbReference type="Pfam" id="PF08541"/>
    </source>
</evidence>
<evidence type="ECO:0000313" key="5">
    <source>
        <dbReference type="EMBL" id="SOS74288.1"/>
    </source>
</evidence>
<evidence type="ECO:0000256" key="2">
    <source>
        <dbReference type="ARBA" id="ARBA00023315"/>
    </source>
</evidence>
<dbReference type="InterPro" id="IPR016039">
    <property type="entry name" value="Thiolase-like"/>
</dbReference>
<dbReference type="Pfam" id="PF08545">
    <property type="entry name" value="ACP_syn_III"/>
    <property type="match status" value="1"/>
</dbReference>
<dbReference type="Gene3D" id="3.40.47.10">
    <property type="match status" value="1"/>
</dbReference>
<dbReference type="PANTHER" id="PTHR34069">
    <property type="entry name" value="3-OXOACYL-[ACYL-CARRIER-PROTEIN] SYNTHASE 3"/>
    <property type="match status" value="1"/>
</dbReference>
<organism evidence="5 6">
    <name type="scientific">Tenacibaculum piscium</name>
    <dbReference type="NCBI Taxonomy" id="1458515"/>
    <lineage>
        <taxon>Bacteria</taxon>
        <taxon>Pseudomonadati</taxon>
        <taxon>Bacteroidota</taxon>
        <taxon>Flavobacteriia</taxon>
        <taxon>Flavobacteriales</taxon>
        <taxon>Flavobacteriaceae</taxon>
        <taxon>Tenacibaculum</taxon>
    </lineage>
</organism>
<dbReference type="RefSeq" id="WP_101916778.1">
    <property type="nucleotide sequence ID" value="NZ_JAJGWR010000003.1"/>
</dbReference>
<proteinExistence type="predicted"/>
<feature type="domain" description="Beta-ketoacyl-[acyl-carrier-protein] synthase III N-terminal" evidence="4">
    <location>
        <begin position="130"/>
        <end position="204"/>
    </location>
</feature>
<dbReference type="GeneID" id="86943523"/>
<dbReference type="Proteomes" id="UP000234211">
    <property type="component" value="Unassembled WGS sequence"/>
</dbReference>
<dbReference type="CDD" id="cd00830">
    <property type="entry name" value="KAS_III"/>
    <property type="match status" value="1"/>
</dbReference>